<dbReference type="Proteomes" id="UP000744769">
    <property type="component" value="Unassembled WGS sequence"/>
</dbReference>
<keyword evidence="2" id="KW-1185">Reference proteome</keyword>
<dbReference type="AlphaFoldDB" id="A0A967B239"/>
<proteinExistence type="predicted"/>
<dbReference type="EMBL" id="JAAOIV010000001">
    <property type="protein sequence ID" value="NHN54222.1"/>
    <property type="molecule type" value="Genomic_DNA"/>
</dbReference>
<evidence type="ECO:0000313" key="1">
    <source>
        <dbReference type="EMBL" id="NHN54222.1"/>
    </source>
</evidence>
<comment type="caution">
    <text evidence="1">The sequence shown here is derived from an EMBL/GenBank/DDBJ whole genome shotgun (WGS) entry which is preliminary data.</text>
</comment>
<gene>
    <name evidence="1" type="ORF">G9U51_00290</name>
</gene>
<name>A0A967B239_9MICO</name>
<dbReference type="RefSeq" id="WP_166191534.1">
    <property type="nucleotide sequence ID" value="NZ_JAAOIV010000001.1"/>
</dbReference>
<evidence type="ECO:0000313" key="2">
    <source>
        <dbReference type="Proteomes" id="UP000744769"/>
    </source>
</evidence>
<protein>
    <submittedName>
        <fullName evidence="1">Uncharacterized protein</fullName>
    </submittedName>
</protein>
<reference evidence="1" key="1">
    <citation type="submission" date="2020-03" db="EMBL/GenBank/DDBJ databases">
        <title>Draft sequencing of Calidifontibacter sp. DB0510.</title>
        <authorList>
            <person name="Kim D.-U."/>
        </authorList>
    </citation>
    <scope>NUCLEOTIDE SEQUENCE</scope>
    <source>
        <strain evidence="1">DB0510</strain>
    </source>
</reference>
<accession>A0A967B239</accession>
<organism evidence="1 2">
    <name type="scientific">Metallococcus carri</name>
    <dbReference type="NCBI Taxonomy" id="1656884"/>
    <lineage>
        <taxon>Bacteria</taxon>
        <taxon>Bacillati</taxon>
        <taxon>Actinomycetota</taxon>
        <taxon>Actinomycetes</taxon>
        <taxon>Micrococcales</taxon>
        <taxon>Dermacoccaceae</taxon>
        <taxon>Metallococcus</taxon>
    </lineage>
</organism>
<sequence length="50" mass="5679">MTSLAKSFKNHREAARSRRAIVRALENATTPGAREDLIVAWQRSEDLRKA</sequence>